<evidence type="ECO:0000313" key="3">
    <source>
        <dbReference type="Proteomes" id="UP000748025"/>
    </source>
</evidence>
<feature type="region of interest" description="Disordered" evidence="1">
    <location>
        <begin position="24"/>
        <end position="66"/>
    </location>
</feature>
<dbReference type="AlphaFoldDB" id="A0A9P7SU53"/>
<accession>A0A9P7SU53</accession>
<gene>
    <name evidence="2" type="ORF">E4U43_004138</name>
</gene>
<dbReference type="EMBL" id="SRPW01002705">
    <property type="protein sequence ID" value="KAG5991002.1"/>
    <property type="molecule type" value="Genomic_DNA"/>
</dbReference>
<feature type="compositionally biased region" description="Polar residues" evidence="1">
    <location>
        <begin position="31"/>
        <end position="42"/>
    </location>
</feature>
<evidence type="ECO:0000313" key="2">
    <source>
        <dbReference type="EMBL" id="KAG5991002.1"/>
    </source>
</evidence>
<protein>
    <submittedName>
        <fullName evidence="2">Uncharacterized protein</fullName>
    </submittedName>
</protein>
<comment type="caution">
    <text evidence="2">The sequence shown here is derived from an EMBL/GenBank/DDBJ whole genome shotgun (WGS) entry which is preliminary data.</text>
</comment>
<keyword evidence="3" id="KW-1185">Reference proteome</keyword>
<sequence length="66" mass="7409">MSQEQYQPRRLSRPGTMLMQRLLTPSRREGGQSSAPRQQRQTDIGVPNETPSKGVGVLGSSYTQEY</sequence>
<name>A0A9P7SU53_9HYPO</name>
<organism evidence="2 3">
    <name type="scientific">Claviceps pusilla</name>
    <dbReference type="NCBI Taxonomy" id="123648"/>
    <lineage>
        <taxon>Eukaryota</taxon>
        <taxon>Fungi</taxon>
        <taxon>Dikarya</taxon>
        <taxon>Ascomycota</taxon>
        <taxon>Pezizomycotina</taxon>
        <taxon>Sordariomycetes</taxon>
        <taxon>Hypocreomycetidae</taxon>
        <taxon>Hypocreales</taxon>
        <taxon>Clavicipitaceae</taxon>
        <taxon>Claviceps</taxon>
    </lineage>
</organism>
<proteinExistence type="predicted"/>
<reference evidence="2" key="1">
    <citation type="journal article" date="2020" name="bioRxiv">
        <title>Whole genome comparisons of ergot fungi reveals the divergence and evolution of species within the genus Claviceps are the result of varying mechanisms driving genome evolution and host range expansion.</title>
        <authorList>
            <person name="Wyka S.A."/>
            <person name="Mondo S.J."/>
            <person name="Liu M."/>
            <person name="Dettman J."/>
            <person name="Nalam V."/>
            <person name="Broders K.D."/>
        </authorList>
    </citation>
    <scope>NUCLEOTIDE SEQUENCE</scope>
    <source>
        <strain evidence="2">CCC 602</strain>
    </source>
</reference>
<dbReference type="Proteomes" id="UP000748025">
    <property type="component" value="Unassembled WGS sequence"/>
</dbReference>
<evidence type="ECO:0000256" key="1">
    <source>
        <dbReference type="SAM" id="MobiDB-lite"/>
    </source>
</evidence>